<name>A0ABY7TE95_9SPHI</name>
<evidence type="ECO:0000313" key="4">
    <source>
        <dbReference type="Proteomes" id="UP001216139"/>
    </source>
</evidence>
<reference evidence="3 4" key="1">
    <citation type="submission" date="2023-02" db="EMBL/GenBank/DDBJ databases">
        <title>Genome sequence of Mucilaginibacter jinjuensis strain KACC 16571.</title>
        <authorList>
            <person name="Kim S."/>
            <person name="Heo J."/>
            <person name="Kwon S.-W."/>
        </authorList>
    </citation>
    <scope>NUCLEOTIDE SEQUENCE [LARGE SCALE GENOMIC DNA]</scope>
    <source>
        <strain evidence="3 4">KACC 16571</strain>
    </source>
</reference>
<accession>A0ABY7TE95</accession>
<keyword evidence="2" id="KW-0812">Transmembrane</keyword>
<evidence type="ECO:0000313" key="3">
    <source>
        <dbReference type="EMBL" id="WCT14687.1"/>
    </source>
</evidence>
<gene>
    <name evidence="3" type="ORF">PQO05_12150</name>
</gene>
<evidence type="ECO:0000256" key="1">
    <source>
        <dbReference type="SAM" id="MobiDB-lite"/>
    </source>
</evidence>
<feature type="compositionally biased region" description="Basic and acidic residues" evidence="1">
    <location>
        <begin position="44"/>
        <end position="57"/>
    </location>
</feature>
<feature type="transmembrane region" description="Helical" evidence="2">
    <location>
        <begin position="15"/>
        <end position="35"/>
    </location>
</feature>
<keyword evidence="2" id="KW-1133">Transmembrane helix</keyword>
<organism evidence="3 4">
    <name type="scientific">Mucilaginibacter jinjuensis</name>
    <dbReference type="NCBI Taxonomy" id="1176721"/>
    <lineage>
        <taxon>Bacteria</taxon>
        <taxon>Pseudomonadati</taxon>
        <taxon>Bacteroidota</taxon>
        <taxon>Sphingobacteriia</taxon>
        <taxon>Sphingobacteriales</taxon>
        <taxon>Sphingobacteriaceae</taxon>
        <taxon>Mucilaginibacter</taxon>
    </lineage>
</organism>
<feature type="region of interest" description="Disordered" evidence="1">
    <location>
        <begin position="44"/>
        <end position="66"/>
    </location>
</feature>
<protein>
    <submittedName>
        <fullName evidence="3">Uncharacterized protein</fullName>
    </submittedName>
</protein>
<dbReference type="EMBL" id="CP117167">
    <property type="protein sequence ID" value="WCT14687.1"/>
    <property type="molecule type" value="Genomic_DNA"/>
</dbReference>
<evidence type="ECO:0000256" key="2">
    <source>
        <dbReference type="SAM" id="Phobius"/>
    </source>
</evidence>
<dbReference type="RefSeq" id="WP_273633183.1">
    <property type="nucleotide sequence ID" value="NZ_CP117167.1"/>
</dbReference>
<keyword evidence="2" id="KW-0472">Membrane</keyword>
<sequence length="66" mass="7728">MKMAVETKDRIVRNVILSLFIYILPIALMFATFYVSGQRPWEKKQHEKENVKSENKKNTLNNGSND</sequence>
<keyword evidence="4" id="KW-1185">Reference proteome</keyword>
<proteinExistence type="predicted"/>
<dbReference type="Proteomes" id="UP001216139">
    <property type="component" value="Chromosome"/>
</dbReference>